<organism evidence="2 3">
    <name type="scientific">Glycomyces mayteni</name>
    <dbReference type="NCBI Taxonomy" id="543887"/>
    <lineage>
        <taxon>Bacteria</taxon>
        <taxon>Bacillati</taxon>
        <taxon>Actinomycetota</taxon>
        <taxon>Actinomycetes</taxon>
        <taxon>Glycomycetales</taxon>
        <taxon>Glycomycetaceae</taxon>
        <taxon>Glycomyces</taxon>
    </lineage>
</organism>
<evidence type="ECO:0000313" key="2">
    <source>
        <dbReference type="EMBL" id="MFC6956074.1"/>
    </source>
</evidence>
<sequence>MGRYDEEITTLSDDGLTAAQIVDRTGISRATVYTVMKRLRPERVKKRVTTSSYVTVPIDPKHRKQHANDMFRALERDRAGEELSEWSRSHLEKFVDQLKNKTWSYNETLGFYWVPRTEAHGGRPFVEEKNL</sequence>
<dbReference type="Gene3D" id="1.10.10.60">
    <property type="entry name" value="Homeodomain-like"/>
    <property type="match status" value="1"/>
</dbReference>
<name>A0ABW2D3P8_9ACTN</name>
<proteinExistence type="predicted"/>
<dbReference type="RefSeq" id="WP_382353418.1">
    <property type="nucleotide sequence ID" value="NZ_JBHMBP010000004.1"/>
</dbReference>
<dbReference type="EMBL" id="JBHSYS010000001">
    <property type="protein sequence ID" value="MFC6956074.1"/>
    <property type="molecule type" value="Genomic_DNA"/>
</dbReference>
<comment type="caution">
    <text evidence="2">The sequence shown here is derived from an EMBL/GenBank/DDBJ whole genome shotgun (WGS) entry which is preliminary data.</text>
</comment>
<dbReference type="InterPro" id="IPR006120">
    <property type="entry name" value="Resolvase_HTH_dom"/>
</dbReference>
<dbReference type="Pfam" id="PF02796">
    <property type="entry name" value="HTH_7"/>
    <property type="match status" value="1"/>
</dbReference>
<evidence type="ECO:0000313" key="3">
    <source>
        <dbReference type="Proteomes" id="UP001596470"/>
    </source>
</evidence>
<evidence type="ECO:0000259" key="1">
    <source>
        <dbReference type="Pfam" id="PF02796"/>
    </source>
</evidence>
<protein>
    <submittedName>
        <fullName evidence="2">Helix-turn-helix domain-containing protein</fullName>
    </submittedName>
</protein>
<reference evidence="3" key="1">
    <citation type="journal article" date="2019" name="Int. J. Syst. Evol. Microbiol.">
        <title>The Global Catalogue of Microorganisms (GCM) 10K type strain sequencing project: providing services to taxonomists for standard genome sequencing and annotation.</title>
        <authorList>
            <consortium name="The Broad Institute Genomics Platform"/>
            <consortium name="The Broad Institute Genome Sequencing Center for Infectious Disease"/>
            <person name="Wu L."/>
            <person name="Ma J."/>
        </authorList>
    </citation>
    <scope>NUCLEOTIDE SEQUENCE [LARGE SCALE GENOMIC DNA]</scope>
    <source>
        <strain evidence="3">KACC 12634</strain>
    </source>
</reference>
<dbReference type="Proteomes" id="UP001596470">
    <property type="component" value="Unassembled WGS sequence"/>
</dbReference>
<accession>A0ABW2D3P8</accession>
<feature type="domain" description="Resolvase HTH" evidence="1">
    <location>
        <begin position="6"/>
        <end position="35"/>
    </location>
</feature>
<gene>
    <name evidence="2" type="ORF">ACFQS3_02580</name>
</gene>
<keyword evidence="3" id="KW-1185">Reference proteome</keyword>